<comment type="cofactor">
    <cofactor evidence="6">
        <name>FAD</name>
        <dbReference type="ChEBI" id="CHEBI:57692"/>
    </cofactor>
</comment>
<comment type="cofactor">
    <cofactor evidence="6">
        <name>[4Fe-4S] cluster</name>
        <dbReference type="ChEBI" id="CHEBI:49883"/>
    </cofactor>
    <text evidence="6">Binds 1 [4Fe-4S] cluster.</text>
</comment>
<evidence type="ECO:0000259" key="7">
    <source>
        <dbReference type="Pfam" id="PF05187"/>
    </source>
</evidence>
<dbReference type="AlphaFoldDB" id="A0A1N7SWK4"/>
<sequence>MREQSRRSQDHRHVSVVSACTHFPAVREACSRSCACSAIFGASISAWSGRSFAVADRQIGNQSGSRQCRDEPPVQASLDDVRHVVGGIHLLAGLRVLMQISAPAFQLALQSAFHSRTSLRCKCSGALGSASVRCGYAHTSEVSSGILFRNMGNKCISWWPLMQRYLILSVYFDTVYSRPIRSESTYGGATRRAASTERTWRAREPVDCRRQPAAATPRGRRRHPELHRCRRTGQGRLSVDDHRFRRGREQADRFARCDEAHLRAMSANPAVLLRRGRMGLRAGDDSARHGRVHRPHAAALLLEQQRQALQDAGEIRLFRSMSTCGNMRGPESRYCPASVYEFVETGDGHERLVINAQNCVNCKTCDIKDSTQNTVWVPPEGGGGPNYTDM</sequence>
<dbReference type="PANTHER" id="PTHR10617">
    <property type="entry name" value="ELECTRON TRANSFER FLAVOPROTEIN-UBIQUINONE OXIDOREDUCTASE"/>
    <property type="match status" value="1"/>
</dbReference>
<keyword evidence="4 6" id="KW-0408">Iron</keyword>
<feature type="domain" description="ETF-QO/FixX C-terminal" evidence="7">
    <location>
        <begin position="324"/>
        <end position="388"/>
    </location>
</feature>
<dbReference type="GO" id="GO:0046872">
    <property type="term" value="F:metal ion binding"/>
    <property type="evidence" value="ECO:0007669"/>
    <property type="project" value="UniProtKB-KW"/>
</dbReference>
<dbReference type="SUPFAM" id="SSF54862">
    <property type="entry name" value="4Fe-4S ferredoxins"/>
    <property type="match status" value="1"/>
</dbReference>
<evidence type="ECO:0000256" key="3">
    <source>
        <dbReference type="ARBA" id="ARBA00022982"/>
    </source>
</evidence>
<keyword evidence="6" id="KW-0285">Flavoprotein</keyword>
<dbReference type="Gene3D" id="3.30.70.20">
    <property type="match status" value="1"/>
</dbReference>
<dbReference type="GO" id="GO:0051539">
    <property type="term" value="F:4 iron, 4 sulfur cluster binding"/>
    <property type="evidence" value="ECO:0007669"/>
    <property type="project" value="UniProtKB-UniRule"/>
</dbReference>
<evidence type="ECO:0000256" key="1">
    <source>
        <dbReference type="ARBA" id="ARBA00022448"/>
    </source>
</evidence>
<accession>A0A1N7SWK4</accession>
<name>A0A1N7SWK4_9BURK</name>
<evidence type="ECO:0000256" key="2">
    <source>
        <dbReference type="ARBA" id="ARBA00022723"/>
    </source>
</evidence>
<proteinExistence type="predicted"/>
<evidence type="ECO:0000256" key="5">
    <source>
        <dbReference type="ARBA" id="ARBA00023014"/>
    </source>
</evidence>
<keyword evidence="2 6" id="KW-0479">Metal-binding</keyword>
<dbReference type="Pfam" id="PF05187">
    <property type="entry name" value="Fer4_ETF_QO"/>
    <property type="match status" value="1"/>
</dbReference>
<evidence type="ECO:0000313" key="9">
    <source>
        <dbReference type="Proteomes" id="UP000195569"/>
    </source>
</evidence>
<keyword evidence="6" id="KW-0830">Ubiquinone</keyword>
<keyword evidence="6" id="KW-0274">FAD</keyword>
<keyword evidence="9" id="KW-1185">Reference proteome</keyword>
<reference evidence="8" key="1">
    <citation type="submission" date="2016-12" db="EMBL/GenBank/DDBJ databases">
        <authorList>
            <person name="Moulin L."/>
        </authorList>
    </citation>
    <scope>NUCLEOTIDE SEQUENCE [LARGE SCALE GENOMIC DNA]</scope>
    <source>
        <strain evidence="8">STM 7183</strain>
    </source>
</reference>
<dbReference type="GO" id="GO:0004174">
    <property type="term" value="F:electron-transferring-flavoprotein dehydrogenase activity"/>
    <property type="evidence" value="ECO:0007669"/>
    <property type="project" value="UniProtKB-UniRule"/>
</dbReference>
<comment type="function">
    <text evidence="6">Accepts electrons from ETF and reduces ubiquinone.</text>
</comment>
<organism evidence="8 9">
    <name type="scientific">Paraburkholderia piptadeniae</name>
    <dbReference type="NCBI Taxonomy" id="1701573"/>
    <lineage>
        <taxon>Bacteria</taxon>
        <taxon>Pseudomonadati</taxon>
        <taxon>Pseudomonadota</taxon>
        <taxon>Betaproteobacteria</taxon>
        <taxon>Burkholderiales</taxon>
        <taxon>Burkholderiaceae</taxon>
        <taxon>Paraburkholderia</taxon>
    </lineage>
</organism>
<keyword evidence="1 6" id="KW-0813">Transport</keyword>
<evidence type="ECO:0000313" key="8">
    <source>
        <dbReference type="EMBL" id="SIT51866.1"/>
    </source>
</evidence>
<dbReference type="EMBL" id="CYGY02000150">
    <property type="protein sequence ID" value="SIT51866.1"/>
    <property type="molecule type" value="Genomic_DNA"/>
</dbReference>
<keyword evidence="5 6" id="KW-0411">Iron-sulfur</keyword>
<comment type="catalytic activity">
    <reaction evidence="6">
        <text>a ubiquinone + reduced [electron-transfer flavoprotein] = a ubiquinol + oxidized [electron-transfer flavoprotein] + H(+)</text>
        <dbReference type="Rhea" id="RHEA:24052"/>
        <dbReference type="Rhea" id="RHEA-COMP:9565"/>
        <dbReference type="Rhea" id="RHEA-COMP:9566"/>
        <dbReference type="Rhea" id="RHEA-COMP:10685"/>
        <dbReference type="Rhea" id="RHEA-COMP:10686"/>
        <dbReference type="ChEBI" id="CHEBI:15378"/>
        <dbReference type="ChEBI" id="CHEBI:16389"/>
        <dbReference type="ChEBI" id="CHEBI:17976"/>
        <dbReference type="ChEBI" id="CHEBI:57692"/>
        <dbReference type="ChEBI" id="CHEBI:58307"/>
        <dbReference type="EC" id="1.5.5.1"/>
    </reaction>
</comment>
<dbReference type="InterPro" id="IPR040156">
    <property type="entry name" value="ETF-QO"/>
</dbReference>
<keyword evidence="6" id="KW-0560">Oxidoreductase</keyword>
<dbReference type="PROSITE" id="PS00924">
    <property type="entry name" value="ASP_GLU_RACEMASE_2"/>
    <property type="match status" value="1"/>
</dbReference>
<evidence type="ECO:0000256" key="4">
    <source>
        <dbReference type="ARBA" id="ARBA00023004"/>
    </source>
</evidence>
<keyword evidence="3 6" id="KW-0249">Electron transport</keyword>
<dbReference type="Proteomes" id="UP000195569">
    <property type="component" value="Unassembled WGS sequence"/>
</dbReference>
<dbReference type="EC" id="1.5.5.1" evidence="6"/>
<dbReference type="InterPro" id="IPR007859">
    <property type="entry name" value="ETF-QO/FixX_C"/>
</dbReference>
<evidence type="ECO:0000256" key="6">
    <source>
        <dbReference type="RuleBase" id="RU366068"/>
    </source>
</evidence>
<protein>
    <recommendedName>
        <fullName evidence="6">Electron transfer flavoprotein-ubiquinone oxidoreductase</fullName>
        <shortName evidence="6">ETF-QO</shortName>
        <ecNumber evidence="6">1.5.5.1</ecNumber>
    </recommendedName>
</protein>
<gene>
    <name evidence="8" type="ORF">BN2476_1500001</name>
</gene>
<comment type="caution">
    <text evidence="8">The sequence shown here is derived from an EMBL/GenBank/DDBJ whole genome shotgun (WGS) entry which is preliminary data.</text>
</comment>
<dbReference type="PANTHER" id="PTHR10617:SF107">
    <property type="entry name" value="ELECTRON TRANSFER FLAVOPROTEIN-UBIQUINONE OXIDOREDUCTASE, MITOCHONDRIAL"/>
    <property type="match status" value="1"/>
</dbReference>
<dbReference type="InterPro" id="IPR033134">
    <property type="entry name" value="Asp/Glu_racemase_AS_2"/>
</dbReference>